<feature type="domain" description="RDD" evidence="6">
    <location>
        <begin position="167"/>
        <end position="292"/>
    </location>
</feature>
<dbReference type="OrthoDB" id="4426559at2"/>
<keyword evidence="4 5" id="KW-0472">Membrane</keyword>
<name>M1TP27_9CORY</name>
<reference evidence="7 8" key="1">
    <citation type="submission" date="2013-02" db="EMBL/GenBank/DDBJ databases">
        <title>The complete genome sequence of Corynebacterium callunae DSM 20147.</title>
        <authorList>
            <person name="Ruckert C."/>
            <person name="Albersmeier A."/>
            <person name="Kalinowski J."/>
        </authorList>
    </citation>
    <scope>NUCLEOTIDE SEQUENCE [LARGE SCALE GENOMIC DNA]</scope>
    <source>
        <strain evidence="7 8">DSM 20147</strain>
    </source>
</reference>
<dbReference type="AlphaFoldDB" id="M1TP27"/>
<dbReference type="HOGENOM" id="CLU_078457_0_0_11"/>
<keyword evidence="3 5" id="KW-1133">Transmembrane helix</keyword>
<dbReference type="STRING" id="1121353.H924_03130"/>
<feature type="transmembrane region" description="Helical" evidence="5">
    <location>
        <begin position="171"/>
        <end position="193"/>
    </location>
</feature>
<keyword evidence="2 5" id="KW-0812">Transmembrane</keyword>
<dbReference type="PATRIC" id="fig|1121353.3.peg.647"/>
<evidence type="ECO:0000256" key="2">
    <source>
        <dbReference type="ARBA" id="ARBA00022692"/>
    </source>
</evidence>
<gene>
    <name evidence="7" type="ORF">H924_03130</name>
</gene>
<dbReference type="Proteomes" id="UP000011760">
    <property type="component" value="Chromosome"/>
</dbReference>
<evidence type="ECO:0000256" key="4">
    <source>
        <dbReference type="ARBA" id="ARBA00023136"/>
    </source>
</evidence>
<keyword evidence="8" id="KW-1185">Reference proteome</keyword>
<dbReference type="Pfam" id="PF06271">
    <property type="entry name" value="RDD"/>
    <property type="match status" value="1"/>
</dbReference>
<evidence type="ECO:0000259" key="6">
    <source>
        <dbReference type="Pfam" id="PF06271"/>
    </source>
</evidence>
<feature type="transmembrane region" description="Helical" evidence="5">
    <location>
        <begin position="250"/>
        <end position="273"/>
    </location>
</feature>
<protein>
    <recommendedName>
        <fullName evidence="6">RDD domain-containing protein</fullName>
    </recommendedName>
</protein>
<feature type="transmembrane region" description="Helical" evidence="5">
    <location>
        <begin position="199"/>
        <end position="219"/>
    </location>
</feature>
<evidence type="ECO:0000313" key="8">
    <source>
        <dbReference type="Proteomes" id="UP000011760"/>
    </source>
</evidence>
<sequence>MNTNIPNLYSAFGLDRNEDSNALALSLSARDLRLEQMGIPQNDPRRTQTVQAFSVLADPQKRATYDAKLDLGIPLTWGQIQHLGNFGTLPADTASPSNPQPFAQPQATTNGYVFGDPTVQAAGPAFNPLDNQVHSAMYGQTPFSPTPASFAGQSYGMMNSSSERPTSSTRLLMAILDMFIAGFVGFMVMGFFVYVNESLMFIVGVLFTAFYIIGTESVWGATPAKKLMGYEVRDVTTHSRLSAGAAAKRNWWKVISVVPGVGGIVSFIMAIVYGTSIKPENEMRGIHDRVANAEVVKKQR</sequence>
<dbReference type="GO" id="GO:0016020">
    <property type="term" value="C:membrane"/>
    <property type="evidence" value="ECO:0007669"/>
    <property type="project" value="UniProtKB-SubCell"/>
</dbReference>
<comment type="subcellular location">
    <subcellularLocation>
        <location evidence="1">Membrane</location>
        <topology evidence="1">Multi-pass membrane protein</topology>
    </subcellularLocation>
</comment>
<evidence type="ECO:0000256" key="3">
    <source>
        <dbReference type="ARBA" id="ARBA00022989"/>
    </source>
</evidence>
<dbReference type="EMBL" id="CP004354">
    <property type="protein sequence ID" value="AGG66076.1"/>
    <property type="molecule type" value="Genomic_DNA"/>
</dbReference>
<accession>M1TP27</accession>
<evidence type="ECO:0000313" key="7">
    <source>
        <dbReference type="EMBL" id="AGG66076.1"/>
    </source>
</evidence>
<dbReference type="RefSeq" id="WP_015650514.1">
    <property type="nucleotide sequence ID" value="NC_020506.1"/>
</dbReference>
<evidence type="ECO:0000256" key="1">
    <source>
        <dbReference type="ARBA" id="ARBA00004141"/>
    </source>
</evidence>
<dbReference type="eggNOG" id="COG1714">
    <property type="taxonomic scope" value="Bacteria"/>
</dbReference>
<dbReference type="KEGG" id="ccn:H924_03130"/>
<evidence type="ECO:0000256" key="5">
    <source>
        <dbReference type="SAM" id="Phobius"/>
    </source>
</evidence>
<proteinExistence type="predicted"/>
<dbReference type="InterPro" id="IPR010432">
    <property type="entry name" value="RDD"/>
</dbReference>
<organism evidence="7 8">
    <name type="scientific">Corynebacterium callunae DSM 20147</name>
    <dbReference type="NCBI Taxonomy" id="1121353"/>
    <lineage>
        <taxon>Bacteria</taxon>
        <taxon>Bacillati</taxon>
        <taxon>Actinomycetota</taxon>
        <taxon>Actinomycetes</taxon>
        <taxon>Mycobacteriales</taxon>
        <taxon>Corynebacteriaceae</taxon>
        <taxon>Corynebacterium</taxon>
    </lineage>
</organism>